<dbReference type="Proteomes" id="UP000813444">
    <property type="component" value="Unassembled WGS sequence"/>
</dbReference>
<evidence type="ECO:0000313" key="2">
    <source>
        <dbReference type="Proteomes" id="UP000813444"/>
    </source>
</evidence>
<evidence type="ECO:0000313" key="1">
    <source>
        <dbReference type="EMBL" id="KAH7328440.1"/>
    </source>
</evidence>
<reference evidence="1" key="1">
    <citation type="journal article" date="2021" name="Nat. Commun.">
        <title>Genetic determinants of endophytism in the Arabidopsis root mycobiome.</title>
        <authorList>
            <person name="Mesny F."/>
            <person name="Miyauchi S."/>
            <person name="Thiergart T."/>
            <person name="Pickel B."/>
            <person name="Atanasova L."/>
            <person name="Karlsson M."/>
            <person name="Huettel B."/>
            <person name="Barry K.W."/>
            <person name="Haridas S."/>
            <person name="Chen C."/>
            <person name="Bauer D."/>
            <person name="Andreopoulos W."/>
            <person name="Pangilinan J."/>
            <person name="LaButti K."/>
            <person name="Riley R."/>
            <person name="Lipzen A."/>
            <person name="Clum A."/>
            <person name="Drula E."/>
            <person name="Henrissat B."/>
            <person name="Kohler A."/>
            <person name="Grigoriev I.V."/>
            <person name="Martin F.M."/>
            <person name="Hacquard S."/>
        </authorList>
    </citation>
    <scope>NUCLEOTIDE SEQUENCE</scope>
    <source>
        <strain evidence="1">MPI-CAGE-CH-0235</strain>
    </source>
</reference>
<protein>
    <submittedName>
        <fullName evidence="1">Uncharacterized protein</fullName>
    </submittedName>
</protein>
<keyword evidence="2" id="KW-1185">Reference proteome</keyword>
<proteinExistence type="predicted"/>
<sequence>MPVPSSAGDLLRKRAQNRIAQRRHRKAAADRPAKGKEWKLSAWMLTSYTLSCPS</sequence>
<dbReference type="EMBL" id="JAGPNK010000001">
    <property type="protein sequence ID" value="KAH7328440.1"/>
    <property type="molecule type" value="Genomic_DNA"/>
</dbReference>
<organism evidence="1 2">
    <name type="scientific">Stachybotrys elegans</name>
    <dbReference type="NCBI Taxonomy" id="80388"/>
    <lineage>
        <taxon>Eukaryota</taxon>
        <taxon>Fungi</taxon>
        <taxon>Dikarya</taxon>
        <taxon>Ascomycota</taxon>
        <taxon>Pezizomycotina</taxon>
        <taxon>Sordariomycetes</taxon>
        <taxon>Hypocreomycetidae</taxon>
        <taxon>Hypocreales</taxon>
        <taxon>Stachybotryaceae</taxon>
        <taxon>Stachybotrys</taxon>
    </lineage>
</organism>
<comment type="caution">
    <text evidence="1">The sequence shown here is derived from an EMBL/GenBank/DDBJ whole genome shotgun (WGS) entry which is preliminary data.</text>
</comment>
<accession>A0A8K0WWR0</accession>
<dbReference type="AlphaFoldDB" id="A0A8K0WWR0"/>
<name>A0A8K0WWR0_9HYPO</name>
<gene>
    <name evidence="1" type="ORF">B0I35DRAFT_417432</name>
</gene>